<dbReference type="EMBL" id="JANIEX010001842">
    <property type="protein sequence ID" value="KAJ3553974.1"/>
    <property type="molecule type" value="Genomic_DNA"/>
</dbReference>
<comment type="caution">
    <text evidence="1">The sequence shown here is derived from an EMBL/GenBank/DDBJ whole genome shotgun (WGS) entry which is preliminary data.</text>
</comment>
<organism evidence="1 2">
    <name type="scientific">Leucocoprinus birnbaumii</name>
    <dbReference type="NCBI Taxonomy" id="56174"/>
    <lineage>
        <taxon>Eukaryota</taxon>
        <taxon>Fungi</taxon>
        <taxon>Dikarya</taxon>
        <taxon>Basidiomycota</taxon>
        <taxon>Agaricomycotina</taxon>
        <taxon>Agaricomycetes</taxon>
        <taxon>Agaricomycetidae</taxon>
        <taxon>Agaricales</taxon>
        <taxon>Agaricineae</taxon>
        <taxon>Agaricaceae</taxon>
        <taxon>Leucocoprinus</taxon>
    </lineage>
</organism>
<evidence type="ECO:0000313" key="1">
    <source>
        <dbReference type="EMBL" id="KAJ3553974.1"/>
    </source>
</evidence>
<reference evidence="1" key="1">
    <citation type="submission" date="2022-07" db="EMBL/GenBank/DDBJ databases">
        <title>Genome Sequence of Leucocoprinus birnbaumii.</title>
        <authorList>
            <person name="Buettner E."/>
        </authorList>
    </citation>
    <scope>NUCLEOTIDE SEQUENCE</scope>
    <source>
        <strain evidence="1">VT141</strain>
    </source>
</reference>
<accession>A0AAD5YKD1</accession>
<sequence length="175" mass="19925">MEWDERWFRFYVDTRLDALLEVKNIKPGKGSFWQRGGFPLTAQNGSTEVVVENPYVNASANAPFDQPFYLTLSLAAGGTSGWFPDHVGNKPWLDESLTAMRDFAKAQSTWSQTWSDNVDEKSFVMSNAVDSFTTRTLAGSVDVPTFSEPWVLESLERLPLWSFTISDYVKMWEKC</sequence>
<evidence type="ECO:0000313" key="2">
    <source>
        <dbReference type="Proteomes" id="UP001213000"/>
    </source>
</evidence>
<dbReference type="Proteomes" id="UP001213000">
    <property type="component" value="Unassembled WGS sequence"/>
</dbReference>
<proteinExistence type="predicted"/>
<dbReference type="AlphaFoldDB" id="A0AAD5YKD1"/>
<name>A0AAD5YKD1_9AGAR</name>
<dbReference type="Gene3D" id="2.60.120.200">
    <property type="match status" value="1"/>
</dbReference>
<dbReference type="InterPro" id="IPR013320">
    <property type="entry name" value="ConA-like_dom_sf"/>
</dbReference>
<gene>
    <name evidence="1" type="ORF">NP233_g12521</name>
</gene>
<keyword evidence="2" id="KW-1185">Reference proteome</keyword>
<protein>
    <submittedName>
        <fullName evidence="1">Uncharacterized protein</fullName>
    </submittedName>
</protein>
<dbReference type="SUPFAM" id="SSF49899">
    <property type="entry name" value="Concanavalin A-like lectins/glucanases"/>
    <property type="match status" value="1"/>
</dbReference>